<reference evidence="4 5" key="1">
    <citation type="submission" date="2015-01" db="EMBL/GenBank/DDBJ databases">
        <title>The Genome Sequence of Exophiala mesophila CBS40295.</title>
        <authorList>
            <consortium name="The Broad Institute Genomics Platform"/>
            <person name="Cuomo C."/>
            <person name="de Hoog S."/>
            <person name="Gorbushina A."/>
            <person name="Stielow B."/>
            <person name="Teixiera M."/>
            <person name="Abouelleil A."/>
            <person name="Chapman S.B."/>
            <person name="Priest M."/>
            <person name="Young S.K."/>
            <person name="Wortman J."/>
            <person name="Nusbaum C."/>
            <person name="Birren B."/>
        </authorList>
    </citation>
    <scope>NUCLEOTIDE SEQUENCE [LARGE SCALE GENOMIC DNA]</scope>
    <source>
        <strain evidence="4 5">CBS 40295</strain>
    </source>
</reference>
<feature type="region of interest" description="Disordered" evidence="2">
    <location>
        <begin position="641"/>
        <end position="734"/>
    </location>
</feature>
<dbReference type="Pfam" id="PF19314">
    <property type="entry name" value="DUF5917"/>
    <property type="match status" value="1"/>
</dbReference>
<dbReference type="GeneID" id="27321233"/>
<dbReference type="PANTHER" id="PTHR21705:SF11">
    <property type="entry name" value="FHIP FAMILY PROTEIN CG3558"/>
    <property type="match status" value="1"/>
</dbReference>
<evidence type="ECO:0000313" key="4">
    <source>
        <dbReference type="EMBL" id="KIV95773.1"/>
    </source>
</evidence>
<evidence type="ECO:0000256" key="1">
    <source>
        <dbReference type="ARBA" id="ARBA00024336"/>
    </source>
</evidence>
<organism evidence="4 5">
    <name type="scientific">Exophiala mesophila</name>
    <name type="common">Black yeast-like fungus</name>
    <dbReference type="NCBI Taxonomy" id="212818"/>
    <lineage>
        <taxon>Eukaryota</taxon>
        <taxon>Fungi</taxon>
        <taxon>Dikarya</taxon>
        <taxon>Ascomycota</taxon>
        <taxon>Pezizomycotina</taxon>
        <taxon>Eurotiomycetes</taxon>
        <taxon>Chaetothyriomycetidae</taxon>
        <taxon>Chaetothyriales</taxon>
        <taxon>Herpotrichiellaceae</taxon>
        <taxon>Exophiala</taxon>
    </lineage>
</organism>
<dbReference type="RefSeq" id="XP_016227347.1">
    <property type="nucleotide sequence ID" value="XM_016367829.1"/>
</dbReference>
<dbReference type="AlphaFoldDB" id="A0A0D2A9Y2"/>
<dbReference type="VEuPathDB" id="FungiDB:PV10_03388"/>
<feature type="domain" description="FHF complex subunit HOOK-interacting protein C-terminal" evidence="3">
    <location>
        <begin position="547"/>
        <end position="639"/>
    </location>
</feature>
<evidence type="ECO:0000259" key="3">
    <source>
        <dbReference type="Pfam" id="PF19314"/>
    </source>
</evidence>
<dbReference type="Proteomes" id="UP000054302">
    <property type="component" value="Unassembled WGS sequence"/>
</dbReference>
<evidence type="ECO:0000313" key="5">
    <source>
        <dbReference type="Proteomes" id="UP000054302"/>
    </source>
</evidence>
<gene>
    <name evidence="4" type="ORF">PV10_03388</name>
</gene>
<dbReference type="InterPro" id="IPR019384">
    <property type="entry name" value="FHIP"/>
</dbReference>
<dbReference type="InterPro" id="IPR045669">
    <property type="entry name" value="FHIP_C"/>
</dbReference>
<proteinExistence type="inferred from homology"/>
<dbReference type="STRING" id="212818.A0A0D2A9Y2"/>
<dbReference type="HOGENOM" id="CLU_004692_1_0_1"/>
<dbReference type="PANTHER" id="PTHR21705">
    <property type="entry name" value="RAI16 PROTEIN-RELATED"/>
    <property type="match status" value="1"/>
</dbReference>
<dbReference type="OrthoDB" id="5350595at2759"/>
<accession>A0A0D2A9Y2</accession>
<dbReference type="OMA" id="DHAQEFH"/>
<dbReference type="Pfam" id="PF10257">
    <property type="entry name" value="RAI16-like"/>
    <property type="match status" value="1"/>
</dbReference>
<evidence type="ECO:0000256" key="2">
    <source>
        <dbReference type="SAM" id="MobiDB-lite"/>
    </source>
</evidence>
<keyword evidence="5" id="KW-1185">Reference proteome</keyword>
<comment type="similarity">
    <text evidence="1">Belongs to the FHIP family.</text>
</comment>
<name>A0A0D2A9Y2_EXOME</name>
<dbReference type="EMBL" id="KN847521">
    <property type="protein sequence ID" value="KIV95773.1"/>
    <property type="molecule type" value="Genomic_DNA"/>
</dbReference>
<protein>
    <recommendedName>
        <fullName evidence="3">FHF complex subunit HOOK-interacting protein C-terminal domain-containing protein</fullName>
    </recommendedName>
</protein>
<sequence>MDLLTRLIAGSGNSPTKRQTNTPAERLTTCKSICSALTQTWRNGTVEREDESALIHTAKLLHRLESILHDESRRAAPHSCLKYVASSQAYIIITKLAVSARDVDIIAISAQLFHILINGEADGLLDSKLFTRSLLDLVCYATIGGRIIVEEKLETDLVELLFEIATKIRSDPDILPAWFFPERESTRGQNLADESRRSQFPLFYVLVQYVHHDGPVGDFSRTALLYLTETASKFKPLETWMIESDLAPQMASGLGALYSRLSRQTASSLGASLPIVALSDRPQNSASPATTPPDVQQEIKAFYSYLAFWQDTLNHCKSVEVADTLLDHFQVLFVQQLLYPSLLESSDVDGGSTAAVISHLSRLLQSLDHYQLVDRILGYLLASTNMPQEPRDRNGRPKRMSVSRSKSMDHLRALAEVADAPSPNLFNLLDLMVISLKSTHVETVNACLKLLSVIISKHHFHVLMDLFRLEHNLASQQSRSGMGQFNNNLVQLFDYAVAISQSDEMDSSYQAILADEQVSLEHHSCLAFDVGQNDLGVRHMAIAGDCKLFEALMQLLQSFFVNETTTNLSLTGTIISLAACEHMCLVGWLLPSERMQETESEASLNVTSVIAKLIDQVRQWKSQLPDWDRLISARRIELSDDEPQSYRQQHIAIPPPQKDYFPPRHDSLSSTPTKTRLGPSTPRGRSAEASELGFTDGPLSMPGSFRSNFTDRPLGHSPLRTTLQRDNEGDSQLQLETERRETETAELLKTQLTISGSGAVPGASHSLTEVQGDQRPENVRTSLGAGTAGIRTGLTASGDSGTSTPIGDGASYPKMQASLSHILTNAIILQEFILEIAAMVQLRATFFDEVDVEDRNQENA</sequence>